<dbReference type="AlphaFoldDB" id="A0A9X3LTX7"/>
<accession>A0A9X3LTX7</accession>
<evidence type="ECO:0008006" key="4">
    <source>
        <dbReference type="Google" id="ProtNLM"/>
    </source>
</evidence>
<dbReference type="Proteomes" id="UP001146468">
    <property type="component" value="Unassembled WGS sequence"/>
</dbReference>
<comment type="caution">
    <text evidence="2">The sequence shown here is derived from an EMBL/GenBank/DDBJ whole genome shotgun (WGS) entry which is preliminary data.</text>
</comment>
<reference evidence="2" key="1">
    <citation type="submission" date="2022-02" db="EMBL/GenBank/DDBJ databases">
        <title>Corynebacterium sp. from urogenital microbiome.</title>
        <authorList>
            <person name="Cappelli E.A."/>
            <person name="Ribeiro T.G."/>
            <person name="Peixe L."/>
        </authorList>
    </citation>
    <scope>NUCLEOTIDE SEQUENCE</scope>
    <source>
        <strain evidence="2">C8Ua_172</strain>
    </source>
</reference>
<evidence type="ECO:0000313" key="2">
    <source>
        <dbReference type="EMBL" id="MCZ9293594.1"/>
    </source>
</evidence>
<dbReference type="EMBL" id="JAKMUS010000004">
    <property type="protein sequence ID" value="MCZ9293594.1"/>
    <property type="molecule type" value="Genomic_DNA"/>
</dbReference>
<keyword evidence="3" id="KW-1185">Reference proteome</keyword>
<gene>
    <name evidence="2" type="ORF">L8U60_03710</name>
</gene>
<protein>
    <recommendedName>
        <fullName evidence="4">TIGR02569 family protein</fullName>
    </recommendedName>
</protein>
<evidence type="ECO:0000256" key="1">
    <source>
        <dbReference type="SAM" id="MobiDB-lite"/>
    </source>
</evidence>
<sequence>MKAIPGHVLTSFQTEDPHPTPLGPEWGNGARVGRMVIAEAPAHATWSSKLREKITVPGVRVVRPVRATDGRFTVAGYRASDFVEGEPGHRVDEAIAAALRFDEAVAYFPAPTLDRDDAWARADRAVWAGHASHVKSGQLSHADFFGCCIFDGSLPPALTDIVPAEGPRPYGYSAALTLIDGLVAGAVDDAVLSRWSHIPDLLFLCDRALEYRTSLATTFGADANVSSNIDRVGSLLMSHRGATL</sequence>
<dbReference type="RefSeq" id="WP_269965049.1">
    <property type="nucleotide sequence ID" value="NZ_JAKMUS010000004.1"/>
</dbReference>
<organism evidence="2 3">
    <name type="scientific">Corynebacterium meitnerae</name>
    <dbReference type="NCBI Taxonomy" id="2913498"/>
    <lineage>
        <taxon>Bacteria</taxon>
        <taxon>Bacillati</taxon>
        <taxon>Actinomycetota</taxon>
        <taxon>Actinomycetes</taxon>
        <taxon>Mycobacteriales</taxon>
        <taxon>Corynebacteriaceae</taxon>
        <taxon>Corynebacterium</taxon>
    </lineage>
</organism>
<proteinExistence type="predicted"/>
<feature type="region of interest" description="Disordered" evidence="1">
    <location>
        <begin position="1"/>
        <end position="21"/>
    </location>
</feature>
<evidence type="ECO:0000313" key="3">
    <source>
        <dbReference type="Proteomes" id="UP001146468"/>
    </source>
</evidence>
<name>A0A9X3LTX7_9CORY</name>